<dbReference type="SUPFAM" id="SSF46785">
    <property type="entry name" value="Winged helix' DNA-binding domain"/>
    <property type="match status" value="1"/>
</dbReference>
<dbReference type="RefSeq" id="WP_036062617.1">
    <property type="nucleotide sequence ID" value="NZ_CP011102.1"/>
</dbReference>
<dbReference type="FunFam" id="1.10.10.10:FF:000138">
    <property type="entry name" value="Rrf2 family transcriptional regulator"/>
    <property type="match status" value="1"/>
</dbReference>
<keyword evidence="2" id="KW-1185">Reference proteome</keyword>
<dbReference type="GO" id="GO:0005829">
    <property type="term" value="C:cytosol"/>
    <property type="evidence" value="ECO:0007669"/>
    <property type="project" value="TreeGrafter"/>
</dbReference>
<dbReference type="Gene3D" id="1.10.10.10">
    <property type="entry name" value="Winged helix-like DNA-binding domain superfamily/Winged helix DNA-binding domain"/>
    <property type="match status" value="1"/>
</dbReference>
<dbReference type="PANTHER" id="PTHR33221">
    <property type="entry name" value="WINGED HELIX-TURN-HELIX TRANSCRIPTIONAL REGULATOR, RRF2 FAMILY"/>
    <property type="match status" value="1"/>
</dbReference>
<dbReference type="EMBL" id="CP011102">
    <property type="protein sequence ID" value="AQY50665.1"/>
    <property type="molecule type" value="Genomic_DNA"/>
</dbReference>
<sequence length="141" mass="15116">MKISSRFTVATHILSLIATQEPPLTSERIAGSVNTNPVVIRRISGQLKKAGLIAVKAGTGGASLLKPLDQITLLEVYKAVDSVEDGELFQFHDSPNPDCEVGAHIQGAMEQTLRDAQTAMEQVLAGKTMADIVEAIQLELH</sequence>
<dbReference type="InterPro" id="IPR036388">
    <property type="entry name" value="WH-like_DNA-bd_sf"/>
</dbReference>
<organism evidence="1 2">
    <name type="scientific">Listeria weihenstephanensis</name>
    <dbReference type="NCBI Taxonomy" id="1006155"/>
    <lineage>
        <taxon>Bacteria</taxon>
        <taxon>Bacillati</taxon>
        <taxon>Bacillota</taxon>
        <taxon>Bacilli</taxon>
        <taxon>Bacillales</taxon>
        <taxon>Listeriaceae</taxon>
        <taxon>Listeria</taxon>
    </lineage>
</organism>
<gene>
    <name evidence="1" type="ORF">UE46_06225</name>
</gene>
<dbReference type="PROSITE" id="PS51197">
    <property type="entry name" value="HTH_RRF2_2"/>
    <property type="match status" value="1"/>
</dbReference>
<dbReference type="Proteomes" id="UP000223060">
    <property type="component" value="Chromosome"/>
</dbReference>
<dbReference type="PANTHER" id="PTHR33221:SF15">
    <property type="entry name" value="HTH-TYPE TRANSCRIPTIONAL REGULATOR YWGB-RELATED"/>
    <property type="match status" value="1"/>
</dbReference>
<dbReference type="GO" id="GO:0003700">
    <property type="term" value="F:DNA-binding transcription factor activity"/>
    <property type="evidence" value="ECO:0007669"/>
    <property type="project" value="TreeGrafter"/>
</dbReference>
<evidence type="ECO:0000313" key="2">
    <source>
        <dbReference type="Proteomes" id="UP000223060"/>
    </source>
</evidence>
<reference evidence="2" key="1">
    <citation type="submission" date="2015-03" db="EMBL/GenBank/DDBJ databases">
        <authorList>
            <person name="Ferrari E."/>
            <person name="Walter M.C."/>
            <person name="Huptas C."/>
            <person name="Scherer S."/>
            <person name="Mueller-Herbst S."/>
        </authorList>
    </citation>
    <scope>NUCLEOTIDE SEQUENCE [LARGE SCALE GENOMIC DNA]</scope>
    <source>
        <strain evidence="2">LWP01</strain>
    </source>
</reference>
<accession>A0A1S7FTK3</accession>
<dbReference type="InterPro" id="IPR036390">
    <property type="entry name" value="WH_DNA-bd_sf"/>
</dbReference>
<dbReference type="AlphaFoldDB" id="A0A1S7FTK3"/>
<protein>
    <submittedName>
        <fullName evidence="1">Rrf2 family transcriptional regulator</fullName>
    </submittedName>
</protein>
<dbReference type="InterPro" id="IPR000944">
    <property type="entry name" value="Tscrpt_reg_Rrf2"/>
</dbReference>
<name>A0A1S7FTK3_9LIST</name>
<dbReference type="KEGG" id="lwi:UE46_06225"/>
<evidence type="ECO:0000313" key="1">
    <source>
        <dbReference type="EMBL" id="AQY50665.1"/>
    </source>
</evidence>
<proteinExistence type="predicted"/>
<dbReference type="Pfam" id="PF02082">
    <property type="entry name" value="Rrf2"/>
    <property type="match status" value="1"/>
</dbReference>